<comment type="caution">
    <text evidence="1">The sequence shown here is derived from an EMBL/GenBank/DDBJ whole genome shotgun (WGS) entry which is preliminary data.</text>
</comment>
<proteinExistence type="predicted"/>
<dbReference type="SUPFAM" id="SSF56349">
    <property type="entry name" value="DNA breaking-rejoining enzymes"/>
    <property type="match status" value="1"/>
</dbReference>
<feature type="non-terminal residue" evidence="1">
    <location>
        <position position="1"/>
    </location>
</feature>
<organism evidence="1 2">
    <name type="scientific">Streptomyces lancefieldiae</name>
    <dbReference type="NCBI Taxonomy" id="3075520"/>
    <lineage>
        <taxon>Bacteria</taxon>
        <taxon>Bacillati</taxon>
        <taxon>Actinomycetota</taxon>
        <taxon>Actinomycetes</taxon>
        <taxon>Kitasatosporales</taxon>
        <taxon>Streptomycetaceae</taxon>
        <taxon>Streptomyces</taxon>
    </lineage>
</organism>
<protein>
    <submittedName>
        <fullName evidence="1">Integrase</fullName>
    </submittedName>
</protein>
<dbReference type="EMBL" id="JAVRFH010000361">
    <property type="protein sequence ID" value="MDT0616755.1"/>
    <property type="molecule type" value="Genomic_DNA"/>
</dbReference>
<keyword evidence="2" id="KW-1185">Reference proteome</keyword>
<name>A0ABU3B3S9_9ACTN</name>
<dbReference type="InterPro" id="IPR011010">
    <property type="entry name" value="DNA_brk_join_enz"/>
</dbReference>
<gene>
    <name evidence="1" type="ORF">RM812_42520</name>
</gene>
<evidence type="ECO:0000313" key="2">
    <source>
        <dbReference type="Proteomes" id="UP001180724"/>
    </source>
</evidence>
<reference evidence="1" key="1">
    <citation type="submission" date="2024-05" db="EMBL/GenBank/DDBJ databases">
        <title>30 novel species of actinomycetes from the DSMZ collection.</title>
        <authorList>
            <person name="Nouioui I."/>
        </authorList>
    </citation>
    <scope>NUCLEOTIDE SEQUENCE</scope>
    <source>
        <strain evidence="1">DSM 40712</strain>
    </source>
</reference>
<feature type="non-terminal residue" evidence="1">
    <location>
        <position position="142"/>
    </location>
</feature>
<dbReference type="Proteomes" id="UP001180724">
    <property type="component" value="Unassembled WGS sequence"/>
</dbReference>
<evidence type="ECO:0000313" key="1">
    <source>
        <dbReference type="EMBL" id="MDT0616755.1"/>
    </source>
</evidence>
<sequence>GLRGYGTDGLPSDRFRGRWAARNATFSDLMVRTGLRLTEQASITVHEVPTSTALGGYQRFWLPGVIAKNFSARWVYVPHSIVQEVIAYVEWDRVEVVEQARAAGRYQHIRRPLVIADPSRPHVVHRLSAGGGHRIRLQDLRP</sequence>
<accession>A0ABU3B3S9</accession>